<reference evidence="4 5" key="1">
    <citation type="journal article" date="2020" name="ISME J.">
        <title>Comparative genomics reveals insights into cyanobacterial evolution and habitat adaptation.</title>
        <authorList>
            <person name="Chen M.Y."/>
            <person name="Teng W.K."/>
            <person name="Zhao L."/>
            <person name="Hu C.X."/>
            <person name="Zhou Y.K."/>
            <person name="Han B.P."/>
            <person name="Song L.R."/>
            <person name="Shu W.S."/>
        </authorList>
    </citation>
    <scope>NUCLEOTIDE SEQUENCE [LARGE SCALE GENOMIC DNA]</scope>
    <source>
        <strain evidence="4 5">FACHB-723</strain>
    </source>
</reference>
<dbReference type="PANTHER" id="PTHR47485">
    <property type="entry name" value="THYLAKOID LUMENAL 17.4 KDA PROTEIN, CHLOROPLASTIC"/>
    <property type="match status" value="1"/>
</dbReference>
<dbReference type="RefSeq" id="WP_190402781.1">
    <property type="nucleotide sequence ID" value="NZ_JACJQB010000009.1"/>
</dbReference>
<dbReference type="EMBL" id="JACJQB010000009">
    <property type="protein sequence ID" value="MBD2187921.1"/>
    <property type="molecule type" value="Genomic_DNA"/>
</dbReference>
<evidence type="ECO:0000256" key="2">
    <source>
        <dbReference type="SAM" id="Coils"/>
    </source>
</evidence>
<evidence type="ECO:0000313" key="5">
    <source>
        <dbReference type="Proteomes" id="UP000642094"/>
    </source>
</evidence>
<feature type="compositionally biased region" description="Polar residues" evidence="3">
    <location>
        <begin position="1"/>
        <end position="10"/>
    </location>
</feature>
<evidence type="ECO:0000256" key="3">
    <source>
        <dbReference type="SAM" id="MobiDB-lite"/>
    </source>
</evidence>
<dbReference type="Gene3D" id="2.160.20.80">
    <property type="entry name" value="E3 ubiquitin-protein ligase SopA"/>
    <property type="match status" value="2"/>
</dbReference>
<keyword evidence="1" id="KW-0677">Repeat</keyword>
<accession>A0ABR7ZXF3</accession>
<feature type="region of interest" description="Disordered" evidence="3">
    <location>
        <begin position="595"/>
        <end position="615"/>
    </location>
</feature>
<dbReference type="Proteomes" id="UP000642094">
    <property type="component" value="Unassembled WGS sequence"/>
</dbReference>
<feature type="compositionally biased region" description="Pro residues" evidence="3">
    <location>
        <begin position="681"/>
        <end position="693"/>
    </location>
</feature>
<gene>
    <name evidence="4" type="ORF">H6F41_07180</name>
</gene>
<dbReference type="PANTHER" id="PTHR47485:SF1">
    <property type="entry name" value="THYLAKOID LUMENAL 17.4 KDA PROTEIN, CHLOROPLASTIC"/>
    <property type="match status" value="1"/>
</dbReference>
<organism evidence="4 5">
    <name type="scientific">Pseudanabaena mucicola FACHB-723</name>
    <dbReference type="NCBI Taxonomy" id="2692860"/>
    <lineage>
        <taxon>Bacteria</taxon>
        <taxon>Bacillati</taxon>
        <taxon>Cyanobacteriota</taxon>
        <taxon>Cyanophyceae</taxon>
        <taxon>Pseudanabaenales</taxon>
        <taxon>Pseudanabaenaceae</taxon>
        <taxon>Pseudanabaena</taxon>
    </lineage>
</organism>
<dbReference type="Pfam" id="PF00805">
    <property type="entry name" value="Pentapeptide"/>
    <property type="match status" value="3"/>
</dbReference>
<feature type="coiled-coil region" evidence="2">
    <location>
        <begin position="152"/>
        <end position="179"/>
    </location>
</feature>
<evidence type="ECO:0000313" key="4">
    <source>
        <dbReference type="EMBL" id="MBD2187921.1"/>
    </source>
</evidence>
<feature type="region of interest" description="Disordered" evidence="3">
    <location>
        <begin position="677"/>
        <end position="761"/>
    </location>
</feature>
<dbReference type="InterPro" id="IPR001646">
    <property type="entry name" value="5peptide_repeat"/>
</dbReference>
<protein>
    <submittedName>
        <fullName evidence="4">Pentapeptide repeat-containing protein</fullName>
    </submittedName>
</protein>
<proteinExistence type="predicted"/>
<name>A0ABR7ZXF3_9CYAN</name>
<feature type="compositionally biased region" description="Low complexity" evidence="3">
    <location>
        <begin position="95"/>
        <end position="112"/>
    </location>
</feature>
<comment type="caution">
    <text evidence="4">The sequence shown here is derived from an EMBL/GenBank/DDBJ whole genome shotgun (WGS) entry which is preliminary data.</text>
</comment>
<evidence type="ECO:0000256" key="1">
    <source>
        <dbReference type="ARBA" id="ARBA00022737"/>
    </source>
</evidence>
<dbReference type="SUPFAM" id="SSF141571">
    <property type="entry name" value="Pentapeptide repeat-like"/>
    <property type="match status" value="2"/>
</dbReference>
<feature type="compositionally biased region" description="Polar residues" evidence="3">
    <location>
        <begin position="600"/>
        <end position="613"/>
    </location>
</feature>
<keyword evidence="2" id="KW-0175">Coiled coil</keyword>
<sequence length="1163" mass="127566">MAFNNNTSPKGQGMNEPDPKKVMPDVANENPSADDNLDWLKSLDLSPPVQTYSSGKPIKSHQEDTTTSFDDIDWLIVSDLKSKIDDSKITGRANTSGTSSVSQPISPSSIYNNDEDNDDLNLDGLDLLSLSSFNNIDSLESLDFGDVEEFDIDQLQGNIDDTEIKIRELSQLLDNELDHDVNLDISPTSEVISREVNDNFINLDDWDNGESIAADLPQDLLEMPREEADDTFNNLDADLLLNANAALDEIDSDHHNNDEEFWSTESPSIDTKELHDSVDNVFANDWSQPDDYPIDDAMWDIPLSIDSSADLDLSTPLENKDFDPLSPESVVSDLTTNDMDWEHVAIANPLTSDIIPNDMDWDSDMLSDDMEWDKDKPTFLGSDVESASLDLDDVAQDPQSIPKPIPEKLASIETHNTPPILDNFEIDHDLNILDTSINDLDLSEWDEITSSKSSDSSETNQDLGSFLVDNFDLEQFDDSAFIAGNMLESSTSQITTGLNNLLNKDNELEAEKVAVSEIDSEIEKFDNSINLTHTLTQAPSDALLNDSYEVGIDDEILVNELLNDNTFIQPLASNSTTDIDTLLEKEQVVSNDIDGIDSEFSISPNEPTSTSSFDLDMGSDFLDDFELDDPSSHFDDFDEFIPSSLSTSLNPLNNLKTPNVSSFDLQKNAEAFQQANEPQINNPPPLPFIPPLPPKRESPKQSAPQAVKPSPMAMPPALPRNAPLPPKSMPIPMGVPPQSRNPMEAAIPQKPRPAGNAPKLRDSIPDLNSIGLEEHDDSNDWSELLDSTNLSDSITTIISSGKLDRTPEAPKWKDNIDAPIRPPVPPAVKQSPPQQQPIPKINNSLNNDQLAQVEFERIAASAYYSDDSRVEAKPTTAEKIKKFKTSVLPPLSLETIWQDYLKIPVIGLGVIGIVAIIFSLANEPIFNMGLRWGVFKNASGKNFSNADFSGANLENVDFSKANLVGAKMEKANLVSANLQDAKLDGVNFTDANLSRTRLINASVVRSEFKNAQMNLADLSGANLERSNLVTAKMEGANLTGTKIGTQGKENATKLSPTVLLAWQIVNQPKEGRNLSKQNLSGLNLNSANLRRANLSGARLNYTDMTRVDLSGANLSSSQVNGVNWNGAKLTGANVSGIVFDANKAPRTDNKTICPDRKNGPCKF</sequence>
<feature type="region of interest" description="Disordered" evidence="3">
    <location>
        <begin position="1"/>
        <end position="65"/>
    </location>
</feature>
<keyword evidence="5" id="KW-1185">Reference proteome</keyword>
<feature type="region of interest" description="Disordered" evidence="3">
    <location>
        <begin position="88"/>
        <end position="117"/>
    </location>
</feature>
<feature type="compositionally biased region" description="Pro residues" evidence="3">
    <location>
        <begin position="712"/>
        <end position="735"/>
    </location>
</feature>